<evidence type="ECO:0000313" key="2">
    <source>
        <dbReference type="Proteomes" id="UP001170954"/>
    </source>
</evidence>
<dbReference type="SUPFAM" id="SSF56300">
    <property type="entry name" value="Metallo-dependent phosphatases"/>
    <property type="match status" value="1"/>
</dbReference>
<dbReference type="EMBL" id="JACAGK010000011">
    <property type="protein sequence ID" value="MDM1047689.1"/>
    <property type="molecule type" value="Genomic_DNA"/>
</dbReference>
<dbReference type="Proteomes" id="UP001170954">
    <property type="component" value="Unassembled WGS sequence"/>
</dbReference>
<accession>A0ABT7NKD7</accession>
<dbReference type="InterPro" id="IPR029052">
    <property type="entry name" value="Metallo-depent_PP-like"/>
</dbReference>
<comment type="caution">
    <text evidence="1">The sequence shown here is derived from an EMBL/GenBank/DDBJ whole genome shotgun (WGS) entry which is preliminary data.</text>
</comment>
<organism evidence="1 2">
    <name type="scientific">Sphingobacterium hotanense</name>
    <dbReference type="NCBI Taxonomy" id="649196"/>
    <lineage>
        <taxon>Bacteria</taxon>
        <taxon>Pseudomonadati</taxon>
        <taxon>Bacteroidota</taxon>
        <taxon>Sphingobacteriia</taxon>
        <taxon>Sphingobacteriales</taxon>
        <taxon>Sphingobacteriaceae</taxon>
        <taxon>Sphingobacterium</taxon>
    </lineage>
</organism>
<name>A0ABT7NKD7_9SPHI</name>
<gene>
    <name evidence="1" type="ORF">HX018_05475</name>
</gene>
<evidence type="ECO:0000313" key="1">
    <source>
        <dbReference type="EMBL" id="MDM1047689.1"/>
    </source>
</evidence>
<protein>
    <submittedName>
        <fullName evidence="1">Metallophosphoesterase</fullName>
    </submittedName>
</protein>
<reference evidence="1" key="2">
    <citation type="journal article" date="2022" name="Sci. Total Environ.">
        <title>Prevalence, transmission, and molecular epidemiology of tet(X)-positive bacteria among humans, animals, and environmental niches in China: An epidemiological, and genomic-based study.</title>
        <authorList>
            <person name="Dong N."/>
            <person name="Zeng Y."/>
            <person name="Cai C."/>
            <person name="Sun C."/>
            <person name="Lu J."/>
            <person name="Liu C."/>
            <person name="Zhou H."/>
            <person name="Sun Q."/>
            <person name="Shu L."/>
            <person name="Wang H."/>
            <person name="Wang Y."/>
            <person name="Wang S."/>
            <person name="Wu C."/>
            <person name="Chan E.W."/>
            <person name="Chen G."/>
            <person name="Shen Z."/>
            <person name="Chen S."/>
            <person name="Zhang R."/>
        </authorList>
    </citation>
    <scope>NUCLEOTIDE SEQUENCE</scope>
    <source>
        <strain evidence="1">R1692</strain>
    </source>
</reference>
<proteinExistence type="predicted"/>
<dbReference type="RefSeq" id="WP_286650719.1">
    <property type="nucleotide sequence ID" value="NZ_JACAGK010000011.1"/>
</dbReference>
<reference evidence="1" key="1">
    <citation type="submission" date="2020-06" db="EMBL/GenBank/DDBJ databases">
        <authorList>
            <person name="Dong N."/>
        </authorList>
    </citation>
    <scope>NUCLEOTIDE SEQUENCE</scope>
    <source>
        <strain evidence="1">R1692</strain>
    </source>
</reference>
<keyword evidence="2" id="KW-1185">Reference proteome</keyword>
<sequence>MNNKKKLFIAFLIMLIGVGHPYLSVATSYVSSTDSISIWTPRLHNPVFVEPGKQFTIEIVANENLNESDWTAQVENDLQHWTCQVTSAQRASIDHTTRPGWVLTIQLTKDVSPELMKLVVYHRSGLRLSSERSVYIVPDIEQDFYILHQSDQHLTGDSAKVARGTIGPRHEGGSKQAIQWTAPIVNLINPRLVFQTGDNMQLYANEKDWCGMEEAKIRVDRFLTGLSDFTVPTVLTTGNHDLGWASYVEIVPWRKWYTQHVGQRAFSFRMGSMYVLSSEWTSNEFVKWARKNYADSWQDSTIRYRLLISHFYDGLDGWTTIATEKQPCDLLLVGHIHRTRLVQTSPYKVLSVASAQDYQWAAFFNFQRTDTGWVCDEASKHANGINVHQLLGDFGTPTVSALYTFPNNGKATKNQVEISNSLPHEFYDGRVRFLMKKGKYTVDGGEVLAQYNTADGKKTAVLVKVNIRNQSTSTVTIKKT</sequence>
<dbReference type="Gene3D" id="3.60.21.10">
    <property type="match status" value="1"/>
</dbReference>